<keyword evidence="2" id="KW-0378">Hydrolase</keyword>
<dbReference type="InterPro" id="IPR036034">
    <property type="entry name" value="PDZ_sf"/>
</dbReference>
<dbReference type="SUPFAM" id="SSF50494">
    <property type="entry name" value="Trypsin-like serine proteases"/>
    <property type="match status" value="1"/>
</dbReference>
<organism evidence="4 5">
    <name type="scientific">Candidatus Gottesmanbacteria bacterium GW2011_GWA1_43_11</name>
    <dbReference type="NCBI Taxonomy" id="1618436"/>
    <lineage>
        <taxon>Bacteria</taxon>
        <taxon>Candidatus Gottesmaniibacteriota</taxon>
    </lineage>
</organism>
<evidence type="ECO:0000259" key="3">
    <source>
        <dbReference type="PROSITE" id="PS50106"/>
    </source>
</evidence>
<name>A0A0G1EQN7_9BACT</name>
<dbReference type="GO" id="GO:0006508">
    <property type="term" value="P:proteolysis"/>
    <property type="evidence" value="ECO:0007669"/>
    <property type="project" value="UniProtKB-KW"/>
</dbReference>
<dbReference type="PANTHER" id="PTHR43343:SF3">
    <property type="entry name" value="PROTEASE DO-LIKE 8, CHLOROPLASTIC"/>
    <property type="match status" value="1"/>
</dbReference>
<dbReference type="InterPro" id="IPR009003">
    <property type="entry name" value="Peptidase_S1_PA"/>
</dbReference>
<evidence type="ECO:0000313" key="4">
    <source>
        <dbReference type="EMBL" id="KKS85351.1"/>
    </source>
</evidence>
<dbReference type="PATRIC" id="fig|1618436.3.peg.505"/>
<evidence type="ECO:0000256" key="1">
    <source>
        <dbReference type="ARBA" id="ARBA00022670"/>
    </source>
</evidence>
<dbReference type="InterPro" id="IPR001940">
    <property type="entry name" value="Peptidase_S1C"/>
</dbReference>
<dbReference type="Proteomes" id="UP000034543">
    <property type="component" value="Unassembled WGS sequence"/>
</dbReference>
<dbReference type="Gene3D" id="2.40.10.120">
    <property type="match status" value="1"/>
</dbReference>
<keyword evidence="1" id="KW-0645">Protease</keyword>
<dbReference type="Pfam" id="PF13180">
    <property type="entry name" value="PDZ_2"/>
    <property type="match status" value="1"/>
</dbReference>
<dbReference type="Gene3D" id="2.30.42.10">
    <property type="match status" value="1"/>
</dbReference>
<evidence type="ECO:0000313" key="5">
    <source>
        <dbReference type="Proteomes" id="UP000034543"/>
    </source>
</evidence>
<dbReference type="SMART" id="SM00228">
    <property type="entry name" value="PDZ"/>
    <property type="match status" value="1"/>
</dbReference>
<dbReference type="EMBL" id="LCFB01000008">
    <property type="protein sequence ID" value="KKS85351.1"/>
    <property type="molecule type" value="Genomic_DNA"/>
</dbReference>
<dbReference type="SUPFAM" id="SSF50156">
    <property type="entry name" value="PDZ domain-like"/>
    <property type="match status" value="1"/>
</dbReference>
<sequence>MKLPKKILLLFILLFSVALLLSNKSFEAGLKKLLPNLNISPNTSIPGLTENVRILNEESHIVDIVDKVSPSVVTVGISTTRSTGRMFELDPFNGFRLRPGQEQEVKQDIGSGFIISADGLIVTNKHVVSEAGATYRVITNDDKEFEVKKIYRDPSNDLAILKIEASGLVPVELGDSSKLKVGQFALAIGTALGEFRHTVTTGVISGLGRGITAGSPFESFAEKLDNVIQTDAAINPGNSGGPLVNSAGQVIGVNTAVASDGQNIGFALPINLVKEALDTFNQTGQFARPYLGIRYKTITKDLALLNDVPEGAYVVEVVTGSPAEKANLQEGDIITKIDSTRIAGEDGEVAAIIGKKKVGDTVTVTYWRDSKEATVTVKLQEVSQ</sequence>
<feature type="domain" description="PDZ" evidence="3">
    <location>
        <begin position="269"/>
        <end position="344"/>
    </location>
</feature>
<proteinExistence type="predicted"/>
<dbReference type="AlphaFoldDB" id="A0A0G1EQN7"/>
<dbReference type="PROSITE" id="PS50106">
    <property type="entry name" value="PDZ"/>
    <property type="match status" value="1"/>
</dbReference>
<gene>
    <name evidence="4" type="ORF">UV59_C0008G0044</name>
</gene>
<dbReference type="Pfam" id="PF13365">
    <property type="entry name" value="Trypsin_2"/>
    <property type="match status" value="1"/>
</dbReference>
<dbReference type="GO" id="GO:0004252">
    <property type="term" value="F:serine-type endopeptidase activity"/>
    <property type="evidence" value="ECO:0007669"/>
    <property type="project" value="InterPro"/>
</dbReference>
<reference evidence="4 5" key="1">
    <citation type="journal article" date="2015" name="Nature">
        <title>rRNA introns, odd ribosomes, and small enigmatic genomes across a large radiation of phyla.</title>
        <authorList>
            <person name="Brown C.T."/>
            <person name="Hug L.A."/>
            <person name="Thomas B.C."/>
            <person name="Sharon I."/>
            <person name="Castelle C.J."/>
            <person name="Singh A."/>
            <person name="Wilkins M.J."/>
            <person name="Williams K.H."/>
            <person name="Banfield J.F."/>
        </authorList>
    </citation>
    <scope>NUCLEOTIDE SEQUENCE [LARGE SCALE GENOMIC DNA]</scope>
</reference>
<evidence type="ECO:0000256" key="2">
    <source>
        <dbReference type="ARBA" id="ARBA00022801"/>
    </source>
</evidence>
<dbReference type="PANTHER" id="PTHR43343">
    <property type="entry name" value="PEPTIDASE S12"/>
    <property type="match status" value="1"/>
</dbReference>
<accession>A0A0G1EQN7</accession>
<dbReference type="InterPro" id="IPR051201">
    <property type="entry name" value="Chloro_Bact_Ser_Proteases"/>
</dbReference>
<dbReference type="STRING" id="1618436.UV59_C0008G0044"/>
<dbReference type="InterPro" id="IPR001478">
    <property type="entry name" value="PDZ"/>
</dbReference>
<protein>
    <submittedName>
        <fullName evidence="4">Serine proteinase</fullName>
    </submittedName>
</protein>
<comment type="caution">
    <text evidence="4">The sequence shown here is derived from an EMBL/GenBank/DDBJ whole genome shotgun (WGS) entry which is preliminary data.</text>
</comment>
<dbReference type="PRINTS" id="PR00834">
    <property type="entry name" value="PROTEASES2C"/>
</dbReference>